<dbReference type="InterPro" id="IPR047865">
    <property type="entry name" value="Ribosomal_uL10_bac_type"/>
</dbReference>
<dbReference type="SUPFAM" id="SSF160369">
    <property type="entry name" value="Ribosomal protein L10-like"/>
    <property type="match status" value="1"/>
</dbReference>
<dbReference type="InterPro" id="IPR006353">
    <property type="entry name" value="HAD-SF_hydro_IIA_CECR5"/>
</dbReference>
<evidence type="ECO:0000313" key="14">
    <source>
        <dbReference type="EMBL" id="GJN31108.1"/>
    </source>
</evidence>
<keyword evidence="9" id="KW-0687">Ribonucleoprotein</keyword>
<evidence type="ECO:0000256" key="5">
    <source>
        <dbReference type="ARBA" id="ARBA00022730"/>
    </source>
</evidence>
<evidence type="ECO:0000256" key="8">
    <source>
        <dbReference type="ARBA" id="ARBA00022980"/>
    </source>
</evidence>
<comment type="caution">
    <text evidence="14">The sequence shown here is derived from an EMBL/GenBank/DDBJ whole genome shotgun (WGS) entry which is preliminary data.</text>
</comment>
<evidence type="ECO:0000256" key="13">
    <source>
        <dbReference type="SAM" id="MobiDB-lite"/>
    </source>
</evidence>
<dbReference type="GO" id="GO:1990904">
    <property type="term" value="C:ribonucleoprotein complex"/>
    <property type="evidence" value="ECO:0007669"/>
    <property type="project" value="UniProtKB-KW"/>
</dbReference>
<dbReference type="AlphaFoldDB" id="A0AAV5F630"/>
<reference evidence="14" key="1">
    <citation type="journal article" date="2018" name="DNA Res.">
        <title>Multiple hybrid de novo genome assembly of finger millet, an orphan allotetraploid crop.</title>
        <authorList>
            <person name="Hatakeyama M."/>
            <person name="Aluri S."/>
            <person name="Balachadran M.T."/>
            <person name="Sivarajan S.R."/>
            <person name="Patrignani A."/>
            <person name="Gruter S."/>
            <person name="Poveda L."/>
            <person name="Shimizu-Inatsugi R."/>
            <person name="Baeten J."/>
            <person name="Francoijs K.J."/>
            <person name="Nataraja K.N."/>
            <person name="Reddy Y.A.N."/>
            <person name="Phadnis S."/>
            <person name="Ravikumar R.L."/>
            <person name="Schlapbach R."/>
            <person name="Sreeman S.M."/>
            <person name="Shimizu K.K."/>
        </authorList>
    </citation>
    <scope>NUCLEOTIDE SEQUENCE</scope>
</reference>
<dbReference type="NCBIfam" id="NF000955">
    <property type="entry name" value="PRK00099.1-1"/>
    <property type="match status" value="1"/>
</dbReference>
<dbReference type="NCBIfam" id="TIGR01456">
    <property type="entry name" value="CECR5"/>
    <property type="match status" value="1"/>
</dbReference>
<dbReference type="Gene3D" id="3.30.70.1730">
    <property type="match status" value="1"/>
</dbReference>
<dbReference type="Gene3D" id="6.10.250.290">
    <property type="match status" value="1"/>
</dbReference>
<accession>A0AAV5F630</accession>
<comment type="subcellular location">
    <subcellularLocation>
        <location evidence="1">Plastid</location>
        <location evidence="1">Chloroplast</location>
    </subcellularLocation>
</comment>
<dbReference type="GO" id="GO:0009507">
    <property type="term" value="C:chloroplast"/>
    <property type="evidence" value="ECO:0007669"/>
    <property type="project" value="UniProtKB-SubCell"/>
</dbReference>
<evidence type="ECO:0000256" key="1">
    <source>
        <dbReference type="ARBA" id="ARBA00004229"/>
    </source>
</evidence>
<dbReference type="InterPro" id="IPR036412">
    <property type="entry name" value="HAD-like_sf"/>
</dbReference>
<dbReference type="Pfam" id="PF13344">
    <property type="entry name" value="Hydrolase_6"/>
    <property type="match status" value="1"/>
</dbReference>
<dbReference type="PANTHER" id="PTHR11560">
    <property type="entry name" value="39S RIBOSOMAL PROTEIN L10, MITOCHONDRIAL"/>
    <property type="match status" value="1"/>
</dbReference>
<dbReference type="InterPro" id="IPR023214">
    <property type="entry name" value="HAD_sf"/>
</dbReference>
<dbReference type="SUPFAM" id="SSF56784">
    <property type="entry name" value="HAD-like"/>
    <property type="match status" value="1"/>
</dbReference>
<dbReference type="FunFam" id="3.40.50.1000:FF:000137">
    <property type="entry name" value="Hydrolase family protein / HAD-superfamily protein"/>
    <property type="match status" value="1"/>
</dbReference>
<evidence type="ECO:0000256" key="7">
    <source>
        <dbReference type="ARBA" id="ARBA00022946"/>
    </source>
</evidence>
<dbReference type="HAMAP" id="MF_00362">
    <property type="entry name" value="Ribosomal_uL10"/>
    <property type="match status" value="1"/>
</dbReference>
<dbReference type="FunFam" id="3.30.70.1730:FF:000007">
    <property type="entry name" value="50S ribosomal protein L10"/>
    <property type="match status" value="1"/>
</dbReference>
<dbReference type="GO" id="GO:0019843">
    <property type="term" value="F:rRNA binding"/>
    <property type="evidence" value="ECO:0007669"/>
    <property type="project" value="UniProtKB-KW"/>
</dbReference>
<dbReference type="InterPro" id="IPR043141">
    <property type="entry name" value="Ribosomal_uL10-like_sf"/>
</dbReference>
<name>A0AAV5F630_ELECO</name>
<keyword evidence="8" id="KW-0689">Ribosomal protein</keyword>
<gene>
    <name evidence="14" type="primary">gb19466</name>
    <name evidence="14" type="ORF">PR202_gb19466</name>
</gene>
<comment type="similarity">
    <text evidence="2">Belongs to the universal ribosomal protein uL10 family.</text>
</comment>
<evidence type="ECO:0000313" key="15">
    <source>
        <dbReference type="Proteomes" id="UP001054889"/>
    </source>
</evidence>
<keyword evidence="7" id="KW-0809">Transit peptide</keyword>
<evidence type="ECO:0000256" key="4">
    <source>
        <dbReference type="ARBA" id="ARBA00022640"/>
    </source>
</evidence>
<feature type="compositionally biased region" description="Low complexity" evidence="13">
    <location>
        <begin position="404"/>
        <end position="415"/>
    </location>
</feature>
<evidence type="ECO:0000256" key="2">
    <source>
        <dbReference type="ARBA" id="ARBA00008889"/>
    </source>
</evidence>
<dbReference type="CDD" id="cd05797">
    <property type="entry name" value="Ribosomal_L10"/>
    <property type="match status" value="1"/>
</dbReference>
<evidence type="ECO:0000256" key="6">
    <source>
        <dbReference type="ARBA" id="ARBA00022884"/>
    </source>
</evidence>
<proteinExistence type="inferred from homology"/>
<keyword evidence="3" id="KW-0150">Chloroplast</keyword>
<reference evidence="14" key="2">
    <citation type="submission" date="2021-12" db="EMBL/GenBank/DDBJ databases">
        <title>Resequencing data analysis of finger millet.</title>
        <authorList>
            <person name="Hatakeyama M."/>
            <person name="Aluri S."/>
            <person name="Balachadran M.T."/>
            <person name="Sivarajan S.R."/>
            <person name="Poveda L."/>
            <person name="Shimizu-Inatsugi R."/>
            <person name="Schlapbach R."/>
            <person name="Sreeman S.M."/>
            <person name="Shimizu K.K."/>
        </authorList>
    </citation>
    <scope>NUCLEOTIDE SEQUENCE</scope>
</reference>
<dbReference type="Pfam" id="PF00466">
    <property type="entry name" value="Ribosomal_L10"/>
    <property type="match status" value="1"/>
</dbReference>
<sequence>MRGFLSALARAAQSRSRAELQVAQRLRPSDLAQRFSHSAAAPARPSFAIAFDIDGVIIRGRSPIEGSPEAIRRLYSEDGTLKIPFLFLTNGGGVPEHRRALELSKLLGVDISPAQVMHGHSPYRELVNRFENDLIVAVGKGEPALVMSEYGFRKVLSMDEYSSYFRDIDPLAPFKTWTVGQTDNNSSAKVHPLYDVYAERVKGVFVVSDPVDWGRDLQVLCDILSTGGLPGSGKGDQPPLYFAADDLEYQAAFPSERLGMGAFRIALESIYNKINDHPLKYTSYGKPNPFVFKNAASILEKLVMSMYPNSQASNEVNDHQFSTIYMVGDNPKVDINGALKAGRPWSSILTRTGVFRGKDNDPVFPADVLKDLVLFTDHSVPHGPLVHVDRVQANPLIFSDKPSHSTLPPSSASLPTPNPTRLSGARPPLAMETSFLPSTLPTAKPLHALRTLSTAASLRPGPRPRRSTIRAAITRGRKEDTVAAVREQLEGCYLLAGIRYEGLTVKQIQGIRDALPDTCRLLVAKNTLVGKAIEGTPWEALKPCMKGMNAWLFVHTEEVPTALKPYRAFQKEERVEETNDFVGAVFEGKFYGPGDFKSLETMPSRAEVYAKLLGALQGPATSLVTTLQAPARNVVAVLSAYVRKLEEEAGAA</sequence>
<evidence type="ECO:0000256" key="12">
    <source>
        <dbReference type="ARBA" id="ARBA00082750"/>
    </source>
</evidence>
<dbReference type="NCBIfam" id="TIGR01460">
    <property type="entry name" value="HAD-SF-IIA"/>
    <property type="match status" value="1"/>
</dbReference>
<dbReference type="InterPro" id="IPR022973">
    <property type="entry name" value="Ribosomal_uL10_bac"/>
</dbReference>
<evidence type="ECO:0000256" key="9">
    <source>
        <dbReference type="ARBA" id="ARBA00023274"/>
    </source>
</evidence>
<keyword evidence="5" id="KW-0699">rRNA-binding</keyword>
<keyword evidence="6" id="KW-0694">RNA-binding</keyword>
<dbReference type="Pfam" id="PF13242">
    <property type="entry name" value="Hydrolase_like"/>
    <property type="match status" value="1"/>
</dbReference>
<organism evidence="14 15">
    <name type="scientific">Eleusine coracana subsp. coracana</name>
    <dbReference type="NCBI Taxonomy" id="191504"/>
    <lineage>
        <taxon>Eukaryota</taxon>
        <taxon>Viridiplantae</taxon>
        <taxon>Streptophyta</taxon>
        <taxon>Embryophyta</taxon>
        <taxon>Tracheophyta</taxon>
        <taxon>Spermatophyta</taxon>
        <taxon>Magnoliopsida</taxon>
        <taxon>Liliopsida</taxon>
        <taxon>Poales</taxon>
        <taxon>Poaceae</taxon>
        <taxon>PACMAD clade</taxon>
        <taxon>Chloridoideae</taxon>
        <taxon>Cynodonteae</taxon>
        <taxon>Eleusininae</taxon>
        <taxon>Eleusine</taxon>
    </lineage>
</organism>
<evidence type="ECO:0000256" key="10">
    <source>
        <dbReference type="ARBA" id="ARBA00068986"/>
    </source>
</evidence>
<keyword evidence="4" id="KW-0934">Plastid</keyword>
<protein>
    <recommendedName>
        <fullName evidence="10">Large ribosomal subunit protein uL10c</fullName>
    </recommendedName>
    <alternativeName>
        <fullName evidence="11">50S ribosomal protein L10, chloroplastic</fullName>
    </alternativeName>
    <alternativeName>
        <fullName evidence="12">CL10</fullName>
    </alternativeName>
</protein>
<keyword evidence="15" id="KW-1185">Reference proteome</keyword>
<dbReference type="GO" id="GO:0005840">
    <property type="term" value="C:ribosome"/>
    <property type="evidence" value="ECO:0007669"/>
    <property type="project" value="UniProtKB-KW"/>
</dbReference>
<dbReference type="InterPro" id="IPR006357">
    <property type="entry name" value="HAD-SF_hydro_IIA"/>
</dbReference>
<dbReference type="InterPro" id="IPR001790">
    <property type="entry name" value="Ribosomal_uL10"/>
</dbReference>
<evidence type="ECO:0000256" key="11">
    <source>
        <dbReference type="ARBA" id="ARBA00077220"/>
    </source>
</evidence>
<dbReference type="Gene3D" id="3.40.50.1000">
    <property type="entry name" value="HAD superfamily/HAD-like"/>
    <property type="match status" value="2"/>
</dbReference>
<feature type="region of interest" description="Disordered" evidence="13">
    <location>
        <begin position="399"/>
        <end position="427"/>
    </location>
</feature>
<dbReference type="EMBL" id="BQKI01000082">
    <property type="protein sequence ID" value="GJN31108.1"/>
    <property type="molecule type" value="Genomic_DNA"/>
</dbReference>
<evidence type="ECO:0000256" key="3">
    <source>
        <dbReference type="ARBA" id="ARBA00022528"/>
    </source>
</evidence>
<dbReference type="Proteomes" id="UP001054889">
    <property type="component" value="Unassembled WGS sequence"/>
</dbReference>